<evidence type="ECO:0000259" key="2">
    <source>
        <dbReference type="Pfam" id="PF12937"/>
    </source>
</evidence>
<feature type="domain" description="F-box" evidence="2">
    <location>
        <begin position="75"/>
        <end position="123"/>
    </location>
</feature>
<evidence type="ECO:0000256" key="1">
    <source>
        <dbReference type="SAM" id="Coils"/>
    </source>
</evidence>
<dbReference type="InParanoid" id="A0A165CKT5"/>
<accession>A0A165CKT5</accession>
<dbReference type="Pfam" id="PF12937">
    <property type="entry name" value="F-box-like"/>
    <property type="match status" value="1"/>
</dbReference>
<reference evidence="3 4" key="1">
    <citation type="journal article" date="2016" name="Mol. Biol. Evol.">
        <title>Comparative Genomics of Early-Diverging Mushroom-Forming Fungi Provides Insights into the Origins of Lignocellulose Decay Capabilities.</title>
        <authorList>
            <person name="Nagy L.G."/>
            <person name="Riley R."/>
            <person name="Tritt A."/>
            <person name="Adam C."/>
            <person name="Daum C."/>
            <person name="Floudas D."/>
            <person name="Sun H."/>
            <person name="Yadav J.S."/>
            <person name="Pangilinan J."/>
            <person name="Larsson K.H."/>
            <person name="Matsuura K."/>
            <person name="Barry K."/>
            <person name="Labutti K."/>
            <person name="Kuo R."/>
            <person name="Ohm R.A."/>
            <person name="Bhattacharya S.S."/>
            <person name="Shirouzu T."/>
            <person name="Yoshinaga Y."/>
            <person name="Martin F.M."/>
            <person name="Grigoriev I.V."/>
            <person name="Hibbett D.S."/>
        </authorList>
    </citation>
    <scope>NUCLEOTIDE SEQUENCE [LARGE SCALE GENOMIC DNA]</scope>
    <source>
        <strain evidence="3 4">93-53</strain>
    </source>
</reference>
<dbReference type="Gene3D" id="1.20.1280.50">
    <property type="match status" value="1"/>
</dbReference>
<name>A0A165CKT5_9APHY</name>
<dbReference type="STRING" id="1314785.A0A165CKT5"/>
<dbReference type="PANTHER" id="PTHR38926:SF72">
    <property type="entry name" value="IM:7136021-RELATED"/>
    <property type="match status" value="1"/>
</dbReference>
<dbReference type="PANTHER" id="PTHR38926">
    <property type="entry name" value="F-BOX DOMAIN CONTAINING PROTEIN, EXPRESSED"/>
    <property type="match status" value="1"/>
</dbReference>
<keyword evidence="4" id="KW-1185">Reference proteome</keyword>
<gene>
    <name evidence="3" type="ORF">LAESUDRAFT_684573</name>
</gene>
<dbReference type="InterPro" id="IPR036047">
    <property type="entry name" value="F-box-like_dom_sf"/>
</dbReference>
<sequence length="504" mass="57175">MMDSLSFDELGSWDDISDTVSLLENEDQHDPRNIDPRPTPQEIVDIDKSIVELEAELVRLKLRRDQVMADRALITRLPSELLSRIFELGVYGDSNLLLAISLVSHHWRSVALVTPSLWTYIVLDSQWGLTRIPAFMRRLRAHLERSQTCKLLVDLDINCIDNQELHDVMVVLRPEMARCYNFRVFAPCWDSLRLIRPYLTMLGPALEQLCMRASMSDIETPYHSLLGQPCLRLKTLVLQQLPLSCVDVEMPQLRRLELICDQQHRRSSNRRFGVMLKELLNTIARAPALEDLRLHSIVFLLDDSRHIFQETLQLTTMPSLCTLYFHTVDSLNILLFLESMHLPSLQRLSVSMDPSADENMNWLLHVSHASPTRMPALRQLDLCTCSIDGTALAPFIRALHQLPQVTALSLSSPRLGFLGAQFFDLLAAGPGTTGAWILPRLQALCLRQCTDVTGHELLRVVSARNGASFSEAKAIKYLKISQCDAFDSEVLDQLHAVVDCVKVI</sequence>
<keyword evidence="1" id="KW-0175">Coiled coil</keyword>
<feature type="coiled-coil region" evidence="1">
    <location>
        <begin position="43"/>
        <end position="70"/>
    </location>
</feature>
<dbReference type="RefSeq" id="XP_040760729.1">
    <property type="nucleotide sequence ID" value="XM_040905856.1"/>
</dbReference>
<dbReference type="Gene3D" id="3.80.10.10">
    <property type="entry name" value="Ribonuclease Inhibitor"/>
    <property type="match status" value="1"/>
</dbReference>
<dbReference type="AlphaFoldDB" id="A0A165CKT5"/>
<dbReference type="Proteomes" id="UP000076871">
    <property type="component" value="Unassembled WGS sequence"/>
</dbReference>
<proteinExistence type="predicted"/>
<dbReference type="OrthoDB" id="3181259at2759"/>
<dbReference type="InterPro" id="IPR001810">
    <property type="entry name" value="F-box_dom"/>
</dbReference>
<protein>
    <recommendedName>
        <fullName evidence="2">F-box domain-containing protein</fullName>
    </recommendedName>
</protein>
<dbReference type="EMBL" id="KV427648">
    <property type="protein sequence ID" value="KZT02989.1"/>
    <property type="molecule type" value="Genomic_DNA"/>
</dbReference>
<evidence type="ECO:0000313" key="3">
    <source>
        <dbReference type="EMBL" id="KZT02989.1"/>
    </source>
</evidence>
<dbReference type="GeneID" id="63822885"/>
<organism evidence="3 4">
    <name type="scientific">Laetiporus sulphureus 93-53</name>
    <dbReference type="NCBI Taxonomy" id="1314785"/>
    <lineage>
        <taxon>Eukaryota</taxon>
        <taxon>Fungi</taxon>
        <taxon>Dikarya</taxon>
        <taxon>Basidiomycota</taxon>
        <taxon>Agaricomycotina</taxon>
        <taxon>Agaricomycetes</taxon>
        <taxon>Polyporales</taxon>
        <taxon>Laetiporus</taxon>
    </lineage>
</organism>
<dbReference type="SUPFAM" id="SSF52047">
    <property type="entry name" value="RNI-like"/>
    <property type="match status" value="1"/>
</dbReference>
<evidence type="ECO:0000313" key="4">
    <source>
        <dbReference type="Proteomes" id="UP000076871"/>
    </source>
</evidence>
<dbReference type="SUPFAM" id="SSF81383">
    <property type="entry name" value="F-box domain"/>
    <property type="match status" value="1"/>
</dbReference>
<dbReference type="InterPro" id="IPR032675">
    <property type="entry name" value="LRR_dom_sf"/>
</dbReference>